<evidence type="ECO:0000259" key="3">
    <source>
        <dbReference type="PROSITE" id="PS50883"/>
    </source>
</evidence>
<gene>
    <name evidence="5" type="ORF">F1728_24155</name>
</gene>
<feature type="domain" description="GGDEF" evidence="4">
    <location>
        <begin position="173"/>
        <end position="308"/>
    </location>
</feature>
<dbReference type="SUPFAM" id="SSF55073">
    <property type="entry name" value="Nucleotide cyclase"/>
    <property type="match status" value="1"/>
</dbReference>
<accession>A0A6I6AGU9</accession>
<protein>
    <submittedName>
        <fullName evidence="5">EAL domain-containing protein</fullName>
    </submittedName>
</protein>
<dbReference type="SMART" id="SM00086">
    <property type="entry name" value="PAC"/>
    <property type="match status" value="1"/>
</dbReference>
<evidence type="ECO:0000259" key="2">
    <source>
        <dbReference type="PROSITE" id="PS50113"/>
    </source>
</evidence>
<dbReference type="NCBIfam" id="TIGR00229">
    <property type="entry name" value="sensory_box"/>
    <property type="match status" value="1"/>
</dbReference>
<dbReference type="RefSeq" id="WP_155366238.1">
    <property type="nucleotide sequence ID" value="NZ_CP043930.1"/>
</dbReference>
<evidence type="ECO:0000259" key="1">
    <source>
        <dbReference type="PROSITE" id="PS50112"/>
    </source>
</evidence>
<dbReference type="SUPFAM" id="SSF55785">
    <property type="entry name" value="PYP-like sensor domain (PAS domain)"/>
    <property type="match status" value="1"/>
</dbReference>
<sequence>MIKVNTEVRSELISSGLACSHAFRDAVYEAGIVAITDVQGRIIEVNDKFCQISGYTRDELIGQNHRILRSSEHTTEFFRDMYRTIARGFTWHGEICNQAKDGTLYWVDTTIAPMYDSQGKLEGYLALRIDISEQKWIVEHLERLAYHDPLTGLLNRAAIHNSIQNTIERNAGNHFALLFIDVDRFKLINDSFGHELGDKLLQKISHRLRKAVRMSDTIQAARLGGDEFVVLLNNLTSPQDATLVADRLMETLSQPYELSGHKIYSKASIGIVTSEHLSETANEMISSADLAMYEAKASQMGRPFVFDHRLRDKAQKRLYIENQLRDVISRDELTLFYQPIIELESGALKGVEALLRWFHPESGLILPTEFIPTAEEMGMIIPIGNFVIDEACRQFGEWRKSLEEHAPANLHVNVSRKQLEQPTLVAVVEQAIHNYAIPPESLHLEVTESVIMHDSQTSIQTLNQLSNLGVHIDVDDFGTGYSSLSCLCDLPIDVIKLDKEFIKKSKRRREGKLIKALITLADQVGLELIAEGIETPEQLKFLQLSGCEYGQGYLFSKPLSAEDMELSILNSKCNSSLLKK</sequence>
<dbReference type="InterPro" id="IPR043128">
    <property type="entry name" value="Rev_trsase/Diguanyl_cyclase"/>
</dbReference>
<keyword evidence="6" id="KW-1185">Reference proteome</keyword>
<dbReference type="InterPro" id="IPR035965">
    <property type="entry name" value="PAS-like_dom_sf"/>
</dbReference>
<dbReference type="SMART" id="SM00091">
    <property type="entry name" value="PAS"/>
    <property type="match status" value="1"/>
</dbReference>
<dbReference type="InterPro" id="IPR000160">
    <property type="entry name" value="GGDEF_dom"/>
</dbReference>
<dbReference type="Gene3D" id="3.30.450.20">
    <property type="entry name" value="PAS domain"/>
    <property type="match status" value="1"/>
</dbReference>
<dbReference type="Gene3D" id="3.30.70.270">
    <property type="match status" value="1"/>
</dbReference>
<dbReference type="CDD" id="cd01948">
    <property type="entry name" value="EAL"/>
    <property type="match status" value="1"/>
</dbReference>
<organism evidence="5 6">
    <name type="scientific">Gimesia benthica</name>
    <dbReference type="NCBI Taxonomy" id="2608982"/>
    <lineage>
        <taxon>Bacteria</taxon>
        <taxon>Pseudomonadati</taxon>
        <taxon>Planctomycetota</taxon>
        <taxon>Planctomycetia</taxon>
        <taxon>Planctomycetales</taxon>
        <taxon>Planctomycetaceae</taxon>
        <taxon>Gimesia</taxon>
    </lineage>
</organism>
<reference evidence="5 6" key="1">
    <citation type="submission" date="2019-09" db="EMBL/GenBank/DDBJ databases">
        <title>Gimesia benthica sp. nov., a novel bacterium isolated from deep-sea water of the Northwest Indian Ocean.</title>
        <authorList>
            <person name="Dai X."/>
        </authorList>
    </citation>
    <scope>NUCLEOTIDE SEQUENCE [LARGE SCALE GENOMIC DNA]</scope>
    <source>
        <strain evidence="5 6">E7</strain>
    </source>
</reference>
<evidence type="ECO:0000313" key="6">
    <source>
        <dbReference type="Proteomes" id="UP000427281"/>
    </source>
</evidence>
<dbReference type="CDD" id="cd01949">
    <property type="entry name" value="GGDEF"/>
    <property type="match status" value="1"/>
</dbReference>
<feature type="domain" description="PAS" evidence="1">
    <location>
        <begin position="33"/>
        <end position="64"/>
    </location>
</feature>
<dbReference type="PROSITE" id="PS50113">
    <property type="entry name" value="PAC"/>
    <property type="match status" value="1"/>
</dbReference>
<evidence type="ECO:0000259" key="4">
    <source>
        <dbReference type="PROSITE" id="PS50887"/>
    </source>
</evidence>
<feature type="domain" description="PAC" evidence="2">
    <location>
        <begin position="89"/>
        <end position="143"/>
    </location>
</feature>
<dbReference type="PANTHER" id="PTHR44757:SF2">
    <property type="entry name" value="BIOFILM ARCHITECTURE MAINTENANCE PROTEIN MBAA"/>
    <property type="match status" value="1"/>
</dbReference>
<dbReference type="Gene3D" id="3.20.20.450">
    <property type="entry name" value="EAL domain"/>
    <property type="match status" value="1"/>
</dbReference>
<dbReference type="PANTHER" id="PTHR44757">
    <property type="entry name" value="DIGUANYLATE CYCLASE DGCP"/>
    <property type="match status" value="1"/>
</dbReference>
<feature type="domain" description="EAL" evidence="3">
    <location>
        <begin position="317"/>
        <end position="572"/>
    </location>
</feature>
<dbReference type="SMART" id="SM00052">
    <property type="entry name" value="EAL"/>
    <property type="match status" value="1"/>
</dbReference>
<name>A0A6I6AGU9_9PLAN</name>
<dbReference type="Pfam" id="PF00990">
    <property type="entry name" value="GGDEF"/>
    <property type="match status" value="1"/>
</dbReference>
<dbReference type="InterPro" id="IPR001610">
    <property type="entry name" value="PAC"/>
</dbReference>
<dbReference type="CDD" id="cd00130">
    <property type="entry name" value="PAS"/>
    <property type="match status" value="1"/>
</dbReference>
<dbReference type="PROSITE" id="PS50112">
    <property type="entry name" value="PAS"/>
    <property type="match status" value="1"/>
</dbReference>
<dbReference type="PROSITE" id="PS50887">
    <property type="entry name" value="GGDEF"/>
    <property type="match status" value="1"/>
</dbReference>
<dbReference type="InterPro" id="IPR000700">
    <property type="entry name" value="PAS-assoc_C"/>
</dbReference>
<evidence type="ECO:0000313" key="5">
    <source>
        <dbReference type="EMBL" id="QGQ25587.1"/>
    </source>
</evidence>
<dbReference type="InterPro" id="IPR000014">
    <property type="entry name" value="PAS"/>
</dbReference>
<dbReference type="Pfam" id="PF13426">
    <property type="entry name" value="PAS_9"/>
    <property type="match status" value="1"/>
</dbReference>
<dbReference type="SMART" id="SM00267">
    <property type="entry name" value="GGDEF"/>
    <property type="match status" value="1"/>
</dbReference>
<dbReference type="KEGG" id="gim:F1728_24155"/>
<dbReference type="NCBIfam" id="TIGR00254">
    <property type="entry name" value="GGDEF"/>
    <property type="match status" value="1"/>
</dbReference>
<proteinExistence type="predicted"/>
<dbReference type="Pfam" id="PF00563">
    <property type="entry name" value="EAL"/>
    <property type="match status" value="1"/>
</dbReference>
<dbReference type="Proteomes" id="UP000427281">
    <property type="component" value="Chromosome"/>
</dbReference>
<dbReference type="InterPro" id="IPR035919">
    <property type="entry name" value="EAL_sf"/>
</dbReference>
<dbReference type="EMBL" id="CP043930">
    <property type="protein sequence ID" value="QGQ25587.1"/>
    <property type="molecule type" value="Genomic_DNA"/>
</dbReference>
<dbReference type="PROSITE" id="PS50883">
    <property type="entry name" value="EAL"/>
    <property type="match status" value="1"/>
</dbReference>
<dbReference type="InterPro" id="IPR001633">
    <property type="entry name" value="EAL_dom"/>
</dbReference>
<dbReference type="InterPro" id="IPR029787">
    <property type="entry name" value="Nucleotide_cyclase"/>
</dbReference>
<dbReference type="SUPFAM" id="SSF141868">
    <property type="entry name" value="EAL domain-like"/>
    <property type="match status" value="1"/>
</dbReference>
<dbReference type="InterPro" id="IPR052155">
    <property type="entry name" value="Biofilm_reg_signaling"/>
</dbReference>
<dbReference type="AlphaFoldDB" id="A0A6I6AGU9"/>